<dbReference type="GO" id="GO:0016878">
    <property type="term" value="F:acid-thiol ligase activity"/>
    <property type="evidence" value="ECO:0007669"/>
    <property type="project" value="UniProtKB-ARBA"/>
</dbReference>
<reference evidence="5 6" key="1">
    <citation type="journal article" date="2011" name="Stand. Genomic Sci.">
        <title>High quality draft genome sequence of Segniliparus rugosus CDC 945(T)= (ATCC BAA-974(T)).</title>
        <authorList>
            <person name="Earl A.M."/>
            <person name="Desjardins C.A."/>
            <person name="Fitzgerald M.G."/>
            <person name="Arachchi H.M."/>
            <person name="Zeng Q."/>
            <person name="Mehta T."/>
            <person name="Griggs A."/>
            <person name="Birren B.W."/>
            <person name="Toney N.C."/>
            <person name="Carr J."/>
            <person name="Posey J."/>
            <person name="Butler W.R."/>
        </authorList>
    </citation>
    <scope>NUCLEOTIDE SEQUENCE [LARGE SCALE GENOMIC DNA]</scope>
    <source>
        <strain evidence="6">ATCC BAA-974 / DSM 45345 / CCUG 50838 / CIP 108380 / JCM 13579 / CDC 945</strain>
    </source>
</reference>
<dbReference type="PROSITE" id="PS00455">
    <property type="entry name" value="AMP_BINDING"/>
    <property type="match status" value="1"/>
</dbReference>
<feature type="domain" description="AMP-dependent synthetase/ligase" evidence="3">
    <location>
        <begin position="36"/>
        <end position="396"/>
    </location>
</feature>
<name>U1N8Q6_SEGRC</name>
<dbReference type="InterPro" id="IPR045851">
    <property type="entry name" value="AMP-bd_C_sf"/>
</dbReference>
<keyword evidence="2" id="KW-0436">Ligase</keyword>
<sequence>MTALLRHDDHRNTAALDPDGQPLSACRNTWAASVVRHAQMRPDLPAIRFQGRTTTWAELEDRTSRLAGFLRERGVGFGDRVLVLMLNRPEYVETALALGRLGAIAVPVNFRLAPGEVVFIARDCGARAVVTDEALAPLAQAVTAQVPELALAIGVGVEADGGLAPYATAVAGDRLGAERATPDDAPALIMYTSGTTGRPKGAVLTHANLHGQTLTAICAFHLRPEEEIAFVAAPMFHIAGLGSIGPDLVLGFPTVIHPTGGFDPAQVLDALAAERVTTTFFVPTQWQALCAEQRARPRPLNLRIISWGAAPASDALLREMAEVFPDADNVAVFGQTEMSPVTCLLDGKDAIRKLGSVGRVIRTLAARVVDDEMREVPQGEVGEIVYRGPTMMREYWNNPEATAEAFAGGWFHSGDLVRMDEEGFVFVVDRKKDMIISGGENIYCVEVENALCGHPAVAEAAVVGRAHEKWGETVVAVLALAPGCGEAPTAEELSAWLEDKLARYKHPKDVVVVPALPRNASGKVVKAELRAQLG</sequence>
<evidence type="ECO:0000313" key="6">
    <source>
        <dbReference type="Proteomes" id="UP000004816"/>
    </source>
</evidence>
<dbReference type="NCBIfam" id="NF004837">
    <property type="entry name" value="PRK06187.1"/>
    <property type="match status" value="1"/>
</dbReference>
<dbReference type="Proteomes" id="UP000004816">
    <property type="component" value="Unassembled WGS sequence"/>
</dbReference>
<dbReference type="InterPro" id="IPR050237">
    <property type="entry name" value="ATP-dep_AMP-bd_enzyme"/>
</dbReference>
<comment type="caution">
    <text evidence="5">The sequence shown here is derived from an EMBL/GenBank/DDBJ whole genome shotgun (WGS) entry which is preliminary data.</text>
</comment>
<evidence type="ECO:0000256" key="2">
    <source>
        <dbReference type="ARBA" id="ARBA00022598"/>
    </source>
</evidence>
<dbReference type="SUPFAM" id="SSF56801">
    <property type="entry name" value="Acetyl-CoA synthetase-like"/>
    <property type="match status" value="1"/>
</dbReference>
<dbReference type="STRING" id="679197.HMPREF9336_04362"/>
<evidence type="ECO:0000259" key="4">
    <source>
        <dbReference type="Pfam" id="PF13193"/>
    </source>
</evidence>
<dbReference type="Gene3D" id="3.30.300.30">
    <property type="match status" value="1"/>
</dbReference>
<keyword evidence="6" id="KW-1185">Reference proteome</keyword>
<organism evidence="5 6">
    <name type="scientific">Segniliparus rugosus (strain ATCC BAA-974 / DSM 45345 / CCUG 50838 / CIP 108380 / JCM 13579 / CDC 945)</name>
    <dbReference type="NCBI Taxonomy" id="679197"/>
    <lineage>
        <taxon>Bacteria</taxon>
        <taxon>Bacillati</taxon>
        <taxon>Actinomycetota</taxon>
        <taxon>Actinomycetes</taxon>
        <taxon>Mycobacteriales</taxon>
        <taxon>Segniliparaceae</taxon>
        <taxon>Segniliparus</taxon>
    </lineage>
</organism>
<evidence type="ECO:0000259" key="3">
    <source>
        <dbReference type="Pfam" id="PF00501"/>
    </source>
</evidence>
<comment type="similarity">
    <text evidence="1">Belongs to the ATP-dependent AMP-binding enzyme family.</text>
</comment>
<dbReference type="Pfam" id="PF00501">
    <property type="entry name" value="AMP-binding"/>
    <property type="match status" value="1"/>
</dbReference>
<dbReference type="Pfam" id="PF13193">
    <property type="entry name" value="AMP-binding_C"/>
    <property type="match status" value="1"/>
</dbReference>
<dbReference type="EMBL" id="ACZI02000003">
    <property type="protein sequence ID" value="ERG69218.1"/>
    <property type="molecule type" value="Genomic_DNA"/>
</dbReference>
<gene>
    <name evidence="5" type="ORF">HMPREF9336_04362</name>
</gene>
<dbReference type="InterPro" id="IPR025110">
    <property type="entry name" value="AMP-bd_C"/>
</dbReference>
<dbReference type="AlphaFoldDB" id="U1N8Q6"/>
<accession>U1N8Q6</accession>
<dbReference type="eggNOG" id="COG0318">
    <property type="taxonomic scope" value="Bacteria"/>
</dbReference>
<dbReference type="InterPro" id="IPR000873">
    <property type="entry name" value="AMP-dep_synth/lig_dom"/>
</dbReference>
<proteinExistence type="inferred from homology"/>
<dbReference type="FunFam" id="3.30.300.30:FF:000008">
    <property type="entry name" value="2,3-dihydroxybenzoate-AMP ligase"/>
    <property type="match status" value="1"/>
</dbReference>
<evidence type="ECO:0000256" key="1">
    <source>
        <dbReference type="ARBA" id="ARBA00006432"/>
    </source>
</evidence>
<dbReference type="Gene3D" id="3.40.50.12780">
    <property type="entry name" value="N-terminal domain of ligase-like"/>
    <property type="match status" value="1"/>
</dbReference>
<evidence type="ECO:0008006" key="7">
    <source>
        <dbReference type="Google" id="ProtNLM"/>
    </source>
</evidence>
<dbReference type="InterPro" id="IPR020845">
    <property type="entry name" value="AMP-binding_CS"/>
</dbReference>
<dbReference type="PANTHER" id="PTHR43767:SF1">
    <property type="entry name" value="NONRIBOSOMAL PEPTIDE SYNTHASE PES1 (EUROFUNG)-RELATED"/>
    <property type="match status" value="1"/>
</dbReference>
<dbReference type="CDD" id="cd17631">
    <property type="entry name" value="FACL_FadD13-like"/>
    <property type="match status" value="1"/>
</dbReference>
<evidence type="ECO:0000313" key="5">
    <source>
        <dbReference type="EMBL" id="ERG69218.1"/>
    </source>
</evidence>
<protein>
    <recommendedName>
        <fullName evidence="7">Fatty-acyl-CoA synthase</fullName>
    </recommendedName>
</protein>
<feature type="domain" description="AMP-binding enzyme C-terminal" evidence="4">
    <location>
        <begin position="446"/>
        <end position="523"/>
    </location>
</feature>
<dbReference type="HOGENOM" id="CLU_000022_59_0_11"/>
<dbReference type="PANTHER" id="PTHR43767">
    <property type="entry name" value="LONG-CHAIN-FATTY-ACID--COA LIGASE"/>
    <property type="match status" value="1"/>
</dbReference>
<dbReference type="InterPro" id="IPR042099">
    <property type="entry name" value="ANL_N_sf"/>
</dbReference>
<dbReference type="NCBIfam" id="NF005857">
    <property type="entry name" value="PRK07786.1"/>
    <property type="match status" value="1"/>
</dbReference>